<evidence type="ECO:0000313" key="1">
    <source>
        <dbReference type="EMBL" id="KNX42159.1"/>
    </source>
</evidence>
<dbReference type="Proteomes" id="UP000037046">
    <property type="component" value="Unassembled WGS sequence"/>
</dbReference>
<name>A0A0L6CWK4_9RHOB</name>
<comment type="caution">
    <text evidence="1">The sequence shown here is derived from an EMBL/GenBank/DDBJ whole genome shotgun (WGS) entry which is preliminary data.</text>
</comment>
<dbReference type="EMBL" id="LGVV01000011">
    <property type="protein sequence ID" value="KNX42159.1"/>
    <property type="molecule type" value="Genomic_DNA"/>
</dbReference>
<proteinExistence type="predicted"/>
<accession>A0A0L6CWK4</accession>
<gene>
    <name evidence="1" type="ORF">ROTO_11990</name>
</gene>
<dbReference type="STRING" id="74031.SAMN04488077_101139"/>
<evidence type="ECO:0000313" key="2">
    <source>
        <dbReference type="Proteomes" id="UP000037046"/>
    </source>
</evidence>
<keyword evidence="2" id="KW-1185">Reference proteome</keyword>
<dbReference type="PATRIC" id="fig|74031.6.peg.1226"/>
<dbReference type="PANTHER" id="PTHR40940">
    <property type="entry name" value="PROTEIN BATD-RELATED"/>
    <property type="match status" value="1"/>
</dbReference>
<protein>
    <recommendedName>
        <fullName evidence="3">Oxygen tolerance</fullName>
    </recommendedName>
</protein>
<organism evidence="1 2">
    <name type="scientific">Roseovarius tolerans</name>
    <dbReference type="NCBI Taxonomy" id="74031"/>
    <lineage>
        <taxon>Bacteria</taxon>
        <taxon>Pseudomonadati</taxon>
        <taxon>Pseudomonadota</taxon>
        <taxon>Alphaproteobacteria</taxon>
        <taxon>Rhodobacterales</taxon>
        <taxon>Roseobacteraceae</taxon>
        <taxon>Roseovarius</taxon>
    </lineage>
</organism>
<dbReference type="RefSeq" id="WP_050662120.1">
    <property type="nucleotide sequence ID" value="NZ_CP118494.1"/>
</dbReference>
<reference evidence="2" key="1">
    <citation type="submission" date="2015-07" db="EMBL/GenBank/DDBJ databases">
        <title>Draft Genome Sequence of Roseovarius tolerans EL-164, a producer of N-Acylated Alanine Methyl Esters (NAMEs).</title>
        <authorList>
            <person name="Voget S."/>
            <person name="Bruns H."/>
            <person name="Wagner-Doebler I."/>
            <person name="Schulz S."/>
            <person name="Daniel R."/>
        </authorList>
    </citation>
    <scope>NUCLEOTIDE SEQUENCE [LARGE SCALE GENOMIC DNA]</scope>
    <source>
        <strain evidence="2">EL-164</strain>
    </source>
</reference>
<dbReference type="PANTHER" id="PTHR40940:SF2">
    <property type="entry name" value="BATD"/>
    <property type="match status" value="1"/>
</dbReference>
<dbReference type="AlphaFoldDB" id="A0A0L6CWK4"/>
<evidence type="ECO:0008006" key="3">
    <source>
        <dbReference type="Google" id="ProtNLM"/>
    </source>
</evidence>
<dbReference type="InterPro" id="IPR025738">
    <property type="entry name" value="BatD"/>
</dbReference>
<dbReference type="OrthoDB" id="7688940at2"/>
<sequence length="397" mass="44293">MRGWMIAALLAVWPLIGWGQSREVLPEQLQLSVEVEQTGHQPYRGEMILVTIRGSYRRHITRERVEQPPLDGFSWSQLGPDRWYEERISGRPVKIFERRMALYPERAGELTIGAFTHHLTLTDEGDEWFGHSVHSEPVEISVAPAPAPASEWFPVRRLRISDDWSNAPDQLAPGEGVLRVLRIEALGAMPGMIPPMPDLHSPSGLIFAHPEKRLVELTPEGPMTYAFWRWTIRPGNDTSAIVEPIRLRYFDTVGRVPHEVTISAQRVAYGTVLPTSSKVAPLRETRLPGASQAVLGGAVFLLGLWLAVRGWRIDGLNRLQRFAPLDPLARQMRRAARAGDARALRRAAALMLARDGPHPARLALLGRLDRAIFAAAPMTLDLPDMVRAFTSARSTAG</sequence>